<evidence type="ECO:0000256" key="1">
    <source>
        <dbReference type="ARBA" id="ARBA00010926"/>
    </source>
</evidence>
<comment type="similarity">
    <text evidence="1">Belongs to the 5'-AMP-activated protein kinase beta subunit family.</text>
</comment>
<dbReference type="InterPro" id="IPR014756">
    <property type="entry name" value="Ig_E-set"/>
</dbReference>
<protein>
    <recommendedName>
        <fullName evidence="2">Glycoside hydrolase family 13 N-terminal domain-containing protein</fullName>
    </recommendedName>
</protein>
<dbReference type="InterPro" id="IPR013783">
    <property type="entry name" value="Ig-like_fold"/>
</dbReference>
<feature type="domain" description="Glycoside hydrolase family 13 N-terminal" evidence="2">
    <location>
        <begin position="156"/>
        <end position="220"/>
    </location>
</feature>
<comment type="caution">
    <text evidence="3">The sequence shown here is derived from an EMBL/GenBank/DDBJ whole genome shotgun (WGS) entry which is preliminary data.</text>
</comment>
<dbReference type="Proteomes" id="UP001161325">
    <property type="component" value="Unassembled WGS sequence"/>
</dbReference>
<dbReference type="RefSeq" id="WP_284348487.1">
    <property type="nucleotide sequence ID" value="NZ_BRXS01000001.1"/>
</dbReference>
<keyword evidence="4" id="KW-1185">Reference proteome</keyword>
<evidence type="ECO:0000313" key="3">
    <source>
        <dbReference type="EMBL" id="GLC24041.1"/>
    </source>
</evidence>
<dbReference type="PANTHER" id="PTHR10343">
    <property type="entry name" value="5'-AMP-ACTIVATED PROTEIN KINASE , BETA SUBUNIT"/>
    <property type="match status" value="1"/>
</dbReference>
<dbReference type="Gene3D" id="2.60.40.10">
    <property type="entry name" value="Immunoglobulins"/>
    <property type="match status" value="1"/>
</dbReference>
<dbReference type="InterPro" id="IPR004193">
    <property type="entry name" value="Glyco_hydro_13_N"/>
</dbReference>
<dbReference type="PANTHER" id="PTHR10343:SF84">
    <property type="entry name" value="5'-AMP-ACTIVATED PROTEIN KINASE SUBUNIT BETA-1"/>
    <property type="match status" value="1"/>
</dbReference>
<name>A0AA37V5E3_9BACT</name>
<proteinExistence type="inferred from homology"/>
<dbReference type="AlphaFoldDB" id="A0AA37V5E3"/>
<accession>A0AA37V5E3</accession>
<gene>
    <name evidence="3" type="ORF">rosag_05540</name>
</gene>
<dbReference type="InterPro" id="IPR050827">
    <property type="entry name" value="CRP1_MDG1_kinase"/>
</dbReference>
<reference evidence="3" key="1">
    <citation type="submission" date="2022-08" db="EMBL/GenBank/DDBJ databases">
        <title>Draft genome sequencing of Roseisolibacter agri AW1220.</title>
        <authorList>
            <person name="Tobiishi Y."/>
            <person name="Tonouchi A."/>
        </authorList>
    </citation>
    <scope>NUCLEOTIDE SEQUENCE</scope>
    <source>
        <strain evidence="3">AW1220</strain>
    </source>
</reference>
<dbReference type="EMBL" id="BRXS01000001">
    <property type="protein sequence ID" value="GLC24041.1"/>
    <property type="molecule type" value="Genomic_DNA"/>
</dbReference>
<dbReference type="CDD" id="cd07184">
    <property type="entry name" value="E_set_Isoamylase_like_N"/>
    <property type="match status" value="1"/>
</dbReference>
<dbReference type="GO" id="GO:0004553">
    <property type="term" value="F:hydrolase activity, hydrolyzing O-glycosyl compounds"/>
    <property type="evidence" value="ECO:0007669"/>
    <property type="project" value="InterPro"/>
</dbReference>
<dbReference type="Pfam" id="PF02922">
    <property type="entry name" value="CBM_48"/>
    <property type="match status" value="1"/>
</dbReference>
<dbReference type="SUPFAM" id="SSF81296">
    <property type="entry name" value="E set domains"/>
    <property type="match status" value="1"/>
</dbReference>
<sequence length="242" mass="25578">MLESDLATHDHEDDAILRIARALGGPEDLGPAVDRAVMATLRAAPVTVVAGGAALATRRDLVAVRRERGAAARAWGWLVQPRAIRVSPLGALAAAGLAFVAATLGMRRDGENRERLANSQTGEFPVLTGEFPAIRTSSEPMVTAAASRTRDTVFVTRFMIVAPNAKQVSLVGDFNDWDQVSTPLLKVAANGVWTAEVKLPPGRYAYAFLVDGQRWIADPAAPPAVGDDFGRPSSVVTVGTDA</sequence>
<evidence type="ECO:0000259" key="2">
    <source>
        <dbReference type="Pfam" id="PF02922"/>
    </source>
</evidence>
<dbReference type="GO" id="GO:0005975">
    <property type="term" value="P:carbohydrate metabolic process"/>
    <property type="evidence" value="ECO:0007669"/>
    <property type="project" value="InterPro"/>
</dbReference>
<evidence type="ECO:0000313" key="4">
    <source>
        <dbReference type="Proteomes" id="UP001161325"/>
    </source>
</evidence>
<organism evidence="3 4">
    <name type="scientific">Roseisolibacter agri</name>
    <dbReference type="NCBI Taxonomy" id="2014610"/>
    <lineage>
        <taxon>Bacteria</taxon>
        <taxon>Pseudomonadati</taxon>
        <taxon>Gemmatimonadota</taxon>
        <taxon>Gemmatimonadia</taxon>
        <taxon>Gemmatimonadales</taxon>
        <taxon>Gemmatimonadaceae</taxon>
        <taxon>Roseisolibacter</taxon>
    </lineage>
</organism>